<keyword evidence="5 17" id="KW-1003">Cell membrane</keyword>
<evidence type="ECO:0000256" key="4">
    <source>
        <dbReference type="ARBA" id="ARBA00021581"/>
    </source>
</evidence>
<dbReference type="Proteomes" id="UP000660047">
    <property type="component" value="Unassembled WGS sequence"/>
</dbReference>
<dbReference type="GO" id="GO:0050380">
    <property type="term" value="F:undecaprenyl-diphosphatase activity"/>
    <property type="evidence" value="ECO:0007669"/>
    <property type="project" value="UniProtKB-UniRule"/>
</dbReference>
<evidence type="ECO:0000256" key="12">
    <source>
        <dbReference type="ARBA" id="ARBA00023251"/>
    </source>
</evidence>
<dbReference type="InterPro" id="IPR003824">
    <property type="entry name" value="UppP"/>
</dbReference>
<dbReference type="Pfam" id="PF02673">
    <property type="entry name" value="BacA"/>
    <property type="match status" value="1"/>
</dbReference>
<evidence type="ECO:0000256" key="17">
    <source>
        <dbReference type="HAMAP-Rule" id="MF_01006"/>
    </source>
</evidence>
<feature type="transmembrane region" description="Helical" evidence="17">
    <location>
        <begin position="110"/>
        <end position="128"/>
    </location>
</feature>
<dbReference type="RefSeq" id="WP_055222578.1">
    <property type="nucleotide sequence ID" value="NZ_BLYL01000001.1"/>
</dbReference>
<comment type="function">
    <text evidence="17">Catalyzes the dephosphorylation of undecaprenyl diphosphate (UPP). Confers resistance to bacitracin.</text>
</comment>
<evidence type="ECO:0000256" key="3">
    <source>
        <dbReference type="ARBA" id="ARBA00012374"/>
    </source>
</evidence>
<keyword evidence="11 17" id="KW-0472">Membrane</keyword>
<feature type="transmembrane region" description="Helical" evidence="17">
    <location>
        <begin position="140"/>
        <end position="156"/>
    </location>
</feature>
<dbReference type="EC" id="3.6.1.27" evidence="3 17"/>
<dbReference type="GO" id="GO:0009252">
    <property type="term" value="P:peptidoglycan biosynthetic process"/>
    <property type="evidence" value="ECO:0007669"/>
    <property type="project" value="UniProtKB-KW"/>
</dbReference>
<dbReference type="PANTHER" id="PTHR30622">
    <property type="entry name" value="UNDECAPRENYL-DIPHOSPHATASE"/>
    <property type="match status" value="1"/>
</dbReference>
<dbReference type="GO" id="GO:0071555">
    <property type="term" value="P:cell wall organization"/>
    <property type="evidence" value="ECO:0007669"/>
    <property type="project" value="UniProtKB-KW"/>
</dbReference>
<dbReference type="AlphaFoldDB" id="A0AAI9K2F4"/>
<sequence>MSLLQAILMGIIQGATEFLPVSSSGHLAIFKNIFGVETDTGILFDILLHFGTLVAIFIVYWADIKKLVIEGLKIVGDCCVNLVNFIKNKTSKEGQIYPYRKIVCTAYRKFVMLILVSTLTTTVIAVPFDKAIGHAGDTLLIPGICLCITSVILYFADRLPAGKKSAAKATYRNAIFVGLAQAVATLPGISRSGSTITAGLACGYTRKFTVKYSFIMSIPAVLGAVILEIPDLFKSSISGTDVVNYIVGMVVAGVVGYLCIKFMLYTVKKKNFKGFSIYCMIAGIVSVIWYFVA</sequence>
<evidence type="ECO:0000256" key="15">
    <source>
        <dbReference type="ARBA" id="ARBA00032932"/>
    </source>
</evidence>
<organism evidence="18 19">
    <name type="scientific">Coprococcus eutactus</name>
    <dbReference type="NCBI Taxonomy" id="33043"/>
    <lineage>
        <taxon>Bacteria</taxon>
        <taxon>Bacillati</taxon>
        <taxon>Bacillota</taxon>
        <taxon>Clostridia</taxon>
        <taxon>Lachnospirales</taxon>
        <taxon>Lachnospiraceae</taxon>
        <taxon>Coprococcus</taxon>
    </lineage>
</organism>
<feature type="transmembrane region" description="Helical" evidence="17">
    <location>
        <begin position="242"/>
        <end position="260"/>
    </location>
</feature>
<keyword evidence="7 17" id="KW-0378">Hydrolase</keyword>
<evidence type="ECO:0000256" key="13">
    <source>
        <dbReference type="ARBA" id="ARBA00023316"/>
    </source>
</evidence>
<keyword evidence="8 17" id="KW-0133">Cell shape</keyword>
<dbReference type="GO" id="GO:0005886">
    <property type="term" value="C:plasma membrane"/>
    <property type="evidence" value="ECO:0007669"/>
    <property type="project" value="UniProtKB-SubCell"/>
</dbReference>
<evidence type="ECO:0000313" key="18">
    <source>
        <dbReference type="EMBL" id="GFO93043.1"/>
    </source>
</evidence>
<evidence type="ECO:0000256" key="16">
    <source>
        <dbReference type="ARBA" id="ARBA00047594"/>
    </source>
</evidence>
<evidence type="ECO:0000256" key="8">
    <source>
        <dbReference type="ARBA" id="ARBA00022960"/>
    </source>
</evidence>
<keyword evidence="12 17" id="KW-0046">Antibiotic resistance</keyword>
<feature type="transmembrane region" description="Helical" evidence="17">
    <location>
        <begin position="42"/>
        <end position="62"/>
    </location>
</feature>
<dbReference type="GO" id="GO:0008360">
    <property type="term" value="P:regulation of cell shape"/>
    <property type="evidence" value="ECO:0007669"/>
    <property type="project" value="UniProtKB-KW"/>
</dbReference>
<comment type="similarity">
    <text evidence="2 17">Belongs to the UppP family.</text>
</comment>
<keyword evidence="6 17" id="KW-0812">Transmembrane</keyword>
<comment type="catalytic activity">
    <reaction evidence="16 17">
        <text>di-trans,octa-cis-undecaprenyl diphosphate + H2O = di-trans,octa-cis-undecaprenyl phosphate + phosphate + H(+)</text>
        <dbReference type="Rhea" id="RHEA:28094"/>
        <dbReference type="ChEBI" id="CHEBI:15377"/>
        <dbReference type="ChEBI" id="CHEBI:15378"/>
        <dbReference type="ChEBI" id="CHEBI:43474"/>
        <dbReference type="ChEBI" id="CHEBI:58405"/>
        <dbReference type="ChEBI" id="CHEBI:60392"/>
        <dbReference type="EC" id="3.6.1.27"/>
    </reaction>
</comment>
<dbReference type="HAMAP" id="MF_01006">
    <property type="entry name" value="Undec_diphosphatase"/>
    <property type="match status" value="1"/>
</dbReference>
<keyword evidence="13 17" id="KW-0961">Cell wall biogenesis/degradation</keyword>
<keyword evidence="10 17" id="KW-1133">Transmembrane helix</keyword>
<evidence type="ECO:0000256" key="5">
    <source>
        <dbReference type="ARBA" id="ARBA00022475"/>
    </source>
</evidence>
<comment type="subcellular location">
    <subcellularLocation>
        <location evidence="1 17">Cell membrane</location>
        <topology evidence="1 17">Multi-pass membrane protein</topology>
    </subcellularLocation>
</comment>
<name>A0AAI9K2F4_9FIRM</name>
<evidence type="ECO:0000256" key="10">
    <source>
        <dbReference type="ARBA" id="ARBA00022989"/>
    </source>
</evidence>
<evidence type="ECO:0000256" key="2">
    <source>
        <dbReference type="ARBA" id="ARBA00010621"/>
    </source>
</evidence>
<evidence type="ECO:0000256" key="1">
    <source>
        <dbReference type="ARBA" id="ARBA00004651"/>
    </source>
</evidence>
<keyword evidence="9 17" id="KW-0573">Peptidoglycan synthesis</keyword>
<feature type="transmembrane region" description="Helical" evidence="17">
    <location>
        <begin position="272"/>
        <end position="292"/>
    </location>
</feature>
<accession>A0AAI9K2F4</accession>
<evidence type="ECO:0000313" key="19">
    <source>
        <dbReference type="Proteomes" id="UP000660047"/>
    </source>
</evidence>
<protein>
    <recommendedName>
        <fullName evidence="4 17">Undecaprenyl-diphosphatase</fullName>
        <ecNumber evidence="3 17">3.6.1.27</ecNumber>
    </recommendedName>
    <alternativeName>
        <fullName evidence="15 17">Bacitracin resistance protein</fullName>
    </alternativeName>
    <alternativeName>
        <fullName evidence="14 17">Undecaprenyl pyrophosphate phosphatase</fullName>
    </alternativeName>
</protein>
<proteinExistence type="inferred from homology"/>
<dbReference type="PANTHER" id="PTHR30622:SF2">
    <property type="entry name" value="UNDECAPRENYL-DIPHOSPHATASE"/>
    <property type="match status" value="1"/>
</dbReference>
<reference evidence="18" key="1">
    <citation type="submission" date="2020-06" db="EMBL/GenBank/DDBJ databases">
        <title>Characterization of fructooligosaccharide metabolism and fructooligosaccharide-degrading enzymes in human commensal butyrate producers.</title>
        <authorList>
            <person name="Tanno H."/>
            <person name="Fujii T."/>
            <person name="Hirano K."/>
            <person name="Maeno S."/>
            <person name="Tonozuka T."/>
            <person name="Sakamoto M."/>
            <person name="Ohkuma M."/>
            <person name="Tochio T."/>
            <person name="Endo A."/>
        </authorList>
    </citation>
    <scope>NUCLEOTIDE SEQUENCE</scope>
    <source>
        <strain evidence="18">JCM 31265</strain>
    </source>
</reference>
<dbReference type="EMBL" id="BLYL01000001">
    <property type="protein sequence ID" value="GFO93043.1"/>
    <property type="molecule type" value="Genomic_DNA"/>
</dbReference>
<gene>
    <name evidence="17 18" type="primary">uppP</name>
    <name evidence="18" type="ORF">COEU31_00890</name>
</gene>
<evidence type="ECO:0000256" key="14">
    <source>
        <dbReference type="ARBA" id="ARBA00032707"/>
    </source>
</evidence>
<evidence type="ECO:0000256" key="11">
    <source>
        <dbReference type="ARBA" id="ARBA00023136"/>
    </source>
</evidence>
<evidence type="ECO:0000256" key="7">
    <source>
        <dbReference type="ARBA" id="ARBA00022801"/>
    </source>
</evidence>
<evidence type="ECO:0000256" key="9">
    <source>
        <dbReference type="ARBA" id="ARBA00022984"/>
    </source>
</evidence>
<comment type="caution">
    <text evidence="18">The sequence shown here is derived from an EMBL/GenBank/DDBJ whole genome shotgun (WGS) entry which is preliminary data.</text>
</comment>
<dbReference type="GO" id="GO:0046677">
    <property type="term" value="P:response to antibiotic"/>
    <property type="evidence" value="ECO:0007669"/>
    <property type="project" value="UniProtKB-UniRule"/>
</dbReference>
<feature type="transmembrane region" description="Helical" evidence="17">
    <location>
        <begin position="212"/>
        <end position="230"/>
    </location>
</feature>
<comment type="miscellaneous">
    <text evidence="17">Bacitracin is thought to be involved in the inhibition of peptidoglycan synthesis by sequestering undecaprenyl diphosphate, thereby reducing the pool of lipid carrier available.</text>
</comment>
<evidence type="ECO:0000256" key="6">
    <source>
        <dbReference type="ARBA" id="ARBA00022692"/>
    </source>
</evidence>